<evidence type="ECO:0000259" key="2">
    <source>
        <dbReference type="Pfam" id="PF03478"/>
    </source>
</evidence>
<evidence type="ECO:0000313" key="3">
    <source>
        <dbReference type="EMBL" id="KAF9609743.1"/>
    </source>
</evidence>
<dbReference type="InterPro" id="IPR011044">
    <property type="entry name" value="Quino_amine_DH_bsu"/>
</dbReference>
<gene>
    <name evidence="3" type="ORF">IFM89_018191</name>
</gene>
<dbReference type="AlphaFoldDB" id="A0A835LVH6"/>
<feature type="domain" description="F-box" evidence="1">
    <location>
        <begin position="5"/>
        <end position="39"/>
    </location>
</feature>
<dbReference type="CDD" id="cd09917">
    <property type="entry name" value="F-box_SF"/>
    <property type="match status" value="1"/>
</dbReference>
<comment type="caution">
    <text evidence="3">The sequence shown here is derived from an EMBL/GenBank/DDBJ whole genome shotgun (WGS) entry which is preliminary data.</text>
</comment>
<dbReference type="InterPro" id="IPR001810">
    <property type="entry name" value="F-box_dom"/>
</dbReference>
<keyword evidence="4" id="KW-1185">Reference proteome</keyword>
<organism evidence="3 4">
    <name type="scientific">Coptis chinensis</name>
    <dbReference type="NCBI Taxonomy" id="261450"/>
    <lineage>
        <taxon>Eukaryota</taxon>
        <taxon>Viridiplantae</taxon>
        <taxon>Streptophyta</taxon>
        <taxon>Embryophyta</taxon>
        <taxon>Tracheophyta</taxon>
        <taxon>Spermatophyta</taxon>
        <taxon>Magnoliopsida</taxon>
        <taxon>Ranunculales</taxon>
        <taxon>Ranunculaceae</taxon>
        <taxon>Coptidoideae</taxon>
        <taxon>Coptis</taxon>
    </lineage>
</organism>
<reference evidence="3 4" key="1">
    <citation type="submission" date="2020-10" db="EMBL/GenBank/DDBJ databases">
        <title>The Coptis chinensis genome and diversification of protoberbering-type alkaloids.</title>
        <authorList>
            <person name="Wang B."/>
            <person name="Shu S."/>
            <person name="Song C."/>
            <person name="Liu Y."/>
        </authorList>
    </citation>
    <scope>NUCLEOTIDE SEQUENCE [LARGE SCALE GENOMIC DNA]</scope>
    <source>
        <strain evidence="3">HL-2020</strain>
        <tissue evidence="3">Leaf</tissue>
    </source>
</reference>
<dbReference type="InterPro" id="IPR005174">
    <property type="entry name" value="KIB1-4_b-propeller"/>
</dbReference>
<evidence type="ECO:0000313" key="4">
    <source>
        <dbReference type="Proteomes" id="UP000631114"/>
    </source>
</evidence>
<evidence type="ECO:0008006" key="5">
    <source>
        <dbReference type="Google" id="ProtNLM"/>
    </source>
</evidence>
<dbReference type="InterPro" id="IPR050942">
    <property type="entry name" value="F-box_BR-signaling"/>
</dbReference>
<dbReference type="Pfam" id="PF03478">
    <property type="entry name" value="Beta-prop_KIB1-4"/>
    <property type="match status" value="1"/>
</dbReference>
<dbReference type="SUPFAM" id="SSF81383">
    <property type="entry name" value="F-box domain"/>
    <property type="match status" value="1"/>
</dbReference>
<name>A0A835LVH6_9MAGN</name>
<dbReference type="SUPFAM" id="SSF50969">
    <property type="entry name" value="YVTN repeat-like/Quinoprotein amine dehydrogenase"/>
    <property type="match status" value="1"/>
</dbReference>
<proteinExistence type="predicted"/>
<evidence type="ECO:0000259" key="1">
    <source>
        <dbReference type="Pfam" id="PF00646"/>
    </source>
</evidence>
<dbReference type="EMBL" id="JADFTS010000004">
    <property type="protein sequence ID" value="KAF9609743.1"/>
    <property type="molecule type" value="Genomic_DNA"/>
</dbReference>
<sequence>MASRWSQIPDHLLELITILLNLDDLVRFSCVCRPWRSHATPLLVPNLNLIPWLIVPYGNYTCKIASNICDKTLGFFNIQDGKTYKIDTPQLADRRICGSCSGGWLVTVHENSEIQVYHPFSKKVIQLPPVTKLPGVTGCFIGRRNELYYVVPNRPHFSYRVLEMSTTTMSSSEVRERYIYKAIMSPSTGIVMVIQGRFRTLAVCRVGRVKKWYSVKGDIEGMYNDIAIYNREFYAVNDFGQVFVVSSVDSGRPVIKLVISGPYGFDYCKSYLVECKGELLLLRRVCNNNCVTACFMINKLDFSGPRWVEVKHLNRGYVDDVGKDCAMFVGYNDSFCISTSSFTGYEEHSVYFTGDILKRGLSFASELQETIYGDLGVFNLKNDVIKRFFSKSFQPSPIWFTTNSFSSIQFLPHQIP</sequence>
<dbReference type="PANTHER" id="PTHR44259:SF107">
    <property type="entry name" value="F-BOX PROTEIN SKIP23-LIKE"/>
    <property type="match status" value="1"/>
</dbReference>
<dbReference type="Proteomes" id="UP000631114">
    <property type="component" value="Unassembled WGS sequence"/>
</dbReference>
<dbReference type="OrthoDB" id="642536at2759"/>
<protein>
    <recommendedName>
        <fullName evidence="5">F-box protein</fullName>
    </recommendedName>
</protein>
<accession>A0A835LVH6</accession>
<dbReference type="Gene3D" id="1.20.1280.50">
    <property type="match status" value="1"/>
</dbReference>
<dbReference type="InterPro" id="IPR036047">
    <property type="entry name" value="F-box-like_dom_sf"/>
</dbReference>
<feature type="domain" description="KIB1-4 beta-propeller" evidence="2">
    <location>
        <begin position="75"/>
        <end position="379"/>
    </location>
</feature>
<dbReference type="PANTHER" id="PTHR44259">
    <property type="entry name" value="OS07G0183000 PROTEIN-RELATED"/>
    <property type="match status" value="1"/>
</dbReference>
<dbReference type="Pfam" id="PF00646">
    <property type="entry name" value="F-box"/>
    <property type="match status" value="1"/>
</dbReference>